<evidence type="ECO:0000256" key="2">
    <source>
        <dbReference type="ARBA" id="ARBA00023242"/>
    </source>
</evidence>
<dbReference type="AlphaFoldDB" id="A0A9N9NGC4"/>
<dbReference type="InterPro" id="IPR000953">
    <property type="entry name" value="Chromo/chromo_shadow_dom"/>
</dbReference>
<reference evidence="5" key="1">
    <citation type="submission" date="2021-06" db="EMBL/GenBank/DDBJ databases">
        <authorList>
            <person name="Kallberg Y."/>
            <person name="Tangrot J."/>
            <person name="Rosling A."/>
        </authorList>
    </citation>
    <scope>NUCLEOTIDE SEQUENCE</scope>
    <source>
        <strain evidence="5">FL966</strain>
    </source>
</reference>
<dbReference type="InterPro" id="IPR023780">
    <property type="entry name" value="Chromo_domain"/>
</dbReference>
<evidence type="ECO:0000256" key="1">
    <source>
        <dbReference type="ARBA" id="ARBA00004123"/>
    </source>
</evidence>
<name>A0A9N9NGC4_9GLOM</name>
<dbReference type="Pfam" id="PF01393">
    <property type="entry name" value="Chromo_shadow"/>
    <property type="match status" value="1"/>
</dbReference>
<dbReference type="GO" id="GO:0000792">
    <property type="term" value="C:heterochromatin"/>
    <property type="evidence" value="ECO:0007669"/>
    <property type="project" value="UniProtKB-ARBA"/>
</dbReference>
<dbReference type="Pfam" id="PF00385">
    <property type="entry name" value="Chromo"/>
    <property type="match status" value="1"/>
</dbReference>
<dbReference type="InterPro" id="IPR016197">
    <property type="entry name" value="Chromo-like_dom_sf"/>
</dbReference>
<sequence>MTINQIRNTCDLDEEVFAVEKILSHRTRNGSIQYLIKWDGFGSEDNSWEDERNVYAPTLIRMYWNKSTKNRSEKKSTKQTKPNSKNKDKIPNKENQNIENSPDDVSNVSNGAINSTRFSYDGSTWTRDASGSQVNDRVNTTNNEDGWENLATIANVFLDYATSQLLMLVIWNDGTKSYHTAQEVHRKCPRQLIKFYEGHLHFENNLQDAN</sequence>
<gene>
    <name evidence="5" type="ORF">CPELLU_LOCUS13358</name>
</gene>
<keyword evidence="6" id="KW-1185">Reference proteome</keyword>
<dbReference type="PANTHER" id="PTHR22812">
    <property type="entry name" value="CHROMOBOX PROTEIN"/>
    <property type="match status" value="1"/>
</dbReference>
<dbReference type="InterPro" id="IPR017984">
    <property type="entry name" value="Chromo_dom_subgr"/>
</dbReference>
<comment type="caution">
    <text evidence="5">The sequence shown here is derived from an EMBL/GenBank/DDBJ whole genome shotgun (WGS) entry which is preliminary data.</text>
</comment>
<organism evidence="5 6">
    <name type="scientific">Cetraspora pellucida</name>
    <dbReference type="NCBI Taxonomy" id="1433469"/>
    <lineage>
        <taxon>Eukaryota</taxon>
        <taxon>Fungi</taxon>
        <taxon>Fungi incertae sedis</taxon>
        <taxon>Mucoromycota</taxon>
        <taxon>Glomeromycotina</taxon>
        <taxon>Glomeromycetes</taxon>
        <taxon>Diversisporales</taxon>
        <taxon>Gigasporaceae</taxon>
        <taxon>Cetraspora</taxon>
    </lineage>
</organism>
<dbReference type="CDD" id="cd00024">
    <property type="entry name" value="CD_CSD"/>
    <property type="match status" value="1"/>
</dbReference>
<feature type="compositionally biased region" description="Polar residues" evidence="3">
    <location>
        <begin position="93"/>
        <end position="112"/>
    </location>
</feature>
<dbReference type="InterPro" id="IPR051219">
    <property type="entry name" value="Heterochromatin_chromo-domain"/>
</dbReference>
<dbReference type="PRINTS" id="PR00504">
    <property type="entry name" value="CHROMODOMAIN"/>
</dbReference>
<proteinExistence type="predicted"/>
<dbReference type="InterPro" id="IPR008251">
    <property type="entry name" value="Chromo_shadow_dom"/>
</dbReference>
<dbReference type="Proteomes" id="UP000789759">
    <property type="component" value="Unassembled WGS sequence"/>
</dbReference>
<evidence type="ECO:0000256" key="3">
    <source>
        <dbReference type="SAM" id="MobiDB-lite"/>
    </source>
</evidence>
<feature type="region of interest" description="Disordered" evidence="3">
    <location>
        <begin position="66"/>
        <end position="112"/>
    </location>
</feature>
<evidence type="ECO:0000259" key="4">
    <source>
        <dbReference type="PROSITE" id="PS50013"/>
    </source>
</evidence>
<dbReference type="PROSITE" id="PS50013">
    <property type="entry name" value="CHROMO_2"/>
    <property type="match status" value="1"/>
</dbReference>
<feature type="domain" description="Chromo" evidence="4">
    <location>
        <begin position="17"/>
        <end position="75"/>
    </location>
</feature>
<dbReference type="GO" id="GO:0005634">
    <property type="term" value="C:nucleus"/>
    <property type="evidence" value="ECO:0007669"/>
    <property type="project" value="UniProtKB-SubCell"/>
</dbReference>
<dbReference type="SMART" id="SM00300">
    <property type="entry name" value="ChSh"/>
    <property type="match status" value="1"/>
</dbReference>
<dbReference type="PROSITE" id="PS00598">
    <property type="entry name" value="CHROMO_1"/>
    <property type="match status" value="1"/>
</dbReference>
<accession>A0A9N9NGC4</accession>
<dbReference type="Gene3D" id="2.40.50.40">
    <property type="match status" value="2"/>
</dbReference>
<dbReference type="InterPro" id="IPR023779">
    <property type="entry name" value="Chromodomain_CS"/>
</dbReference>
<evidence type="ECO:0000313" key="5">
    <source>
        <dbReference type="EMBL" id="CAG8728899.1"/>
    </source>
</evidence>
<protein>
    <submittedName>
        <fullName evidence="5">9717_t:CDS:1</fullName>
    </submittedName>
</protein>
<dbReference type="SUPFAM" id="SSF54160">
    <property type="entry name" value="Chromo domain-like"/>
    <property type="match status" value="2"/>
</dbReference>
<keyword evidence="2" id="KW-0539">Nucleus</keyword>
<dbReference type="OrthoDB" id="433924at2759"/>
<evidence type="ECO:0000313" key="6">
    <source>
        <dbReference type="Proteomes" id="UP000789759"/>
    </source>
</evidence>
<comment type="subcellular location">
    <subcellularLocation>
        <location evidence="1">Nucleus</location>
    </subcellularLocation>
</comment>
<dbReference type="SMART" id="SM00298">
    <property type="entry name" value="CHROMO"/>
    <property type="match status" value="1"/>
</dbReference>
<dbReference type="EMBL" id="CAJVQA010014094">
    <property type="protein sequence ID" value="CAG8728899.1"/>
    <property type="molecule type" value="Genomic_DNA"/>
</dbReference>